<accession>A0A852U3E5</accession>
<feature type="region of interest" description="Disordered" evidence="1">
    <location>
        <begin position="129"/>
        <end position="153"/>
    </location>
</feature>
<evidence type="ECO:0000313" key="2">
    <source>
        <dbReference type="EMBL" id="NYE50719.1"/>
    </source>
</evidence>
<reference evidence="2 3" key="1">
    <citation type="submission" date="2020-07" db="EMBL/GenBank/DDBJ databases">
        <title>Sequencing the genomes of 1000 actinobacteria strains.</title>
        <authorList>
            <person name="Klenk H.-P."/>
        </authorList>
    </citation>
    <scope>NUCLEOTIDE SEQUENCE [LARGE SCALE GENOMIC DNA]</scope>
    <source>
        <strain evidence="2 3">CXB654</strain>
    </source>
</reference>
<organism evidence="2 3">
    <name type="scientific">Spinactinospora alkalitolerans</name>
    <dbReference type="NCBI Taxonomy" id="687207"/>
    <lineage>
        <taxon>Bacteria</taxon>
        <taxon>Bacillati</taxon>
        <taxon>Actinomycetota</taxon>
        <taxon>Actinomycetes</taxon>
        <taxon>Streptosporangiales</taxon>
        <taxon>Nocardiopsidaceae</taxon>
        <taxon>Spinactinospora</taxon>
    </lineage>
</organism>
<name>A0A852U3E5_9ACTN</name>
<comment type="caution">
    <text evidence="2">The sequence shown here is derived from an EMBL/GenBank/DDBJ whole genome shotgun (WGS) entry which is preliminary data.</text>
</comment>
<dbReference type="AlphaFoldDB" id="A0A852U3E5"/>
<gene>
    <name evidence="2" type="ORF">HDA32_005839</name>
</gene>
<dbReference type="EMBL" id="JACCCC010000001">
    <property type="protein sequence ID" value="NYE50719.1"/>
    <property type="molecule type" value="Genomic_DNA"/>
</dbReference>
<evidence type="ECO:0000256" key="1">
    <source>
        <dbReference type="SAM" id="MobiDB-lite"/>
    </source>
</evidence>
<proteinExistence type="predicted"/>
<dbReference type="Proteomes" id="UP000589036">
    <property type="component" value="Unassembled WGS sequence"/>
</dbReference>
<keyword evidence="3" id="KW-1185">Reference proteome</keyword>
<protein>
    <submittedName>
        <fullName evidence="2">Uncharacterized protein</fullName>
    </submittedName>
</protein>
<dbReference type="RefSeq" id="WP_179646159.1">
    <property type="nucleotide sequence ID" value="NZ_BAAAYY010000045.1"/>
</dbReference>
<evidence type="ECO:0000313" key="3">
    <source>
        <dbReference type="Proteomes" id="UP000589036"/>
    </source>
</evidence>
<sequence length="403" mass="44494">MVSTGFDPSVREISEELKKLRKGVGLARPSVVMELGDELRERILGPLPQQRTSVDEAMELAGRLRETIGGLSDHERVYVETDFNLDSAHSYPTLTERQESLATALGCASKTVRRRSERALETLALLIASGPGPDSGSRNRVTEAPDEAETGERATDGRIQQGFWNVFPGARVDIVCSEIPEEERPYFASPKDRNYLRYAKFADLDTLIYVRTRLAQLCPEAVARDFAPSEYHDADADTLIVIGGPPWNAKYREFLPQLPFHFEPHPLGHDDPLVVPQLDRLTMRPCWSAEDDLLEDLAVFTRLSLTQGTTVHLLGGCLTLGVLGAAKLFLQGEHGARNTAHLHGIVGGNDFVLVTEARRVGGITDMADLETTPPLLLLSRSSSGPFRPIVNNTDRYRGIRSST</sequence>